<keyword evidence="1" id="KW-0732">Signal</keyword>
<sequence>MPGFLSDRHTLFLMTWYLVLGRWACRSQDDFGNRDVGLLIFQTRSRQAIGAHGRRRRYHFSGKHDPLHNSNRGYCFSGASNSSILEVPVAEGIDVISIARLTEVRASITDCRWRNVGLSAHLMF</sequence>
<proteinExistence type="predicted"/>
<dbReference type="EMBL" id="KV429032">
    <property type="protein sequence ID" value="KZT74862.1"/>
    <property type="molecule type" value="Genomic_DNA"/>
</dbReference>
<reference evidence="2 3" key="1">
    <citation type="journal article" date="2016" name="Mol. Biol. Evol.">
        <title>Comparative Genomics of Early-Diverging Mushroom-Forming Fungi Provides Insights into the Origins of Lignocellulose Decay Capabilities.</title>
        <authorList>
            <person name="Nagy L.G."/>
            <person name="Riley R."/>
            <person name="Tritt A."/>
            <person name="Adam C."/>
            <person name="Daum C."/>
            <person name="Floudas D."/>
            <person name="Sun H."/>
            <person name="Yadav J.S."/>
            <person name="Pangilinan J."/>
            <person name="Larsson K.H."/>
            <person name="Matsuura K."/>
            <person name="Barry K."/>
            <person name="Labutti K."/>
            <person name="Kuo R."/>
            <person name="Ohm R.A."/>
            <person name="Bhattacharya S.S."/>
            <person name="Shirouzu T."/>
            <person name="Yoshinaga Y."/>
            <person name="Martin F.M."/>
            <person name="Grigoriev I.V."/>
            <person name="Hibbett D.S."/>
        </authorList>
    </citation>
    <scope>NUCLEOTIDE SEQUENCE [LARGE SCALE GENOMIC DNA]</scope>
    <source>
        <strain evidence="2 3">L-15889</strain>
    </source>
</reference>
<feature type="signal peptide" evidence="1">
    <location>
        <begin position="1"/>
        <end position="21"/>
    </location>
</feature>
<evidence type="ECO:0000256" key="1">
    <source>
        <dbReference type="SAM" id="SignalP"/>
    </source>
</evidence>
<evidence type="ECO:0000313" key="2">
    <source>
        <dbReference type="EMBL" id="KZT74862.1"/>
    </source>
</evidence>
<evidence type="ECO:0008006" key="4">
    <source>
        <dbReference type="Google" id="ProtNLM"/>
    </source>
</evidence>
<name>A0A165UG52_9APHY</name>
<keyword evidence="3" id="KW-1185">Reference proteome</keyword>
<gene>
    <name evidence="2" type="ORF">DAEQUDRAFT_10470</name>
</gene>
<organism evidence="2 3">
    <name type="scientific">Daedalea quercina L-15889</name>
    <dbReference type="NCBI Taxonomy" id="1314783"/>
    <lineage>
        <taxon>Eukaryota</taxon>
        <taxon>Fungi</taxon>
        <taxon>Dikarya</taxon>
        <taxon>Basidiomycota</taxon>
        <taxon>Agaricomycotina</taxon>
        <taxon>Agaricomycetes</taxon>
        <taxon>Polyporales</taxon>
        <taxon>Fomitopsis</taxon>
    </lineage>
</organism>
<evidence type="ECO:0000313" key="3">
    <source>
        <dbReference type="Proteomes" id="UP000076727"/>
    </source>
</evidence>
<dbReference type="AlphaFoldDB" id="A0A165UG52"/>
<protein>
    <recommendedName>
        <fullName evidence="4">Secreted protein</fullName>
    </recommendedName>
</protein>
<dbReference type="Proteomes" id="UP000076727">
    <property type="component" value="Unassembled WGS sequence"/>
</dbReference>
<accession>A0A165UG52</accession>
<feature type="chain" id="PRO_5007867577" description="Secreted protein" evidence="1">
    <location>
        <begin position="22"/>
        <end position="124"/>
    </location>
</feature>